<feature type="compositionally biased region" description="Basic and acidic residues" evidence="5">
    <location>
        <begin position="312"/>
        <end position="323"/>
    </location>
</feature>
<dbReference type="InterPro" id="IPR037185">
    <property type="entry name" value="EmrE-like"/>
</dbReference>
<gene>
    <name evidence="8" type="ORF">C479_04327</name>
</gene>
<dbReference type="STRING" id="1227490.C479_04327"/>
<keyword evidence="3 6" id="KW-1133">Transmembrane helix</keyword>
<evidence type="ECO:0000256" key="1">
    <source>
        <dbReference type="ARBA" id="ARBA00004141"/>
    </source>
</evidence>
<evidence type="ECO:0000256" key="6">
    <source>
        <dbReference type="SAM" id="Phobius"/>
    </source>
</evidence>
<keyword evidence="9" id="KW-1185">Reference proteome</keyword>
<keyword evidence="2 6" id="KW-0812">Transmembrane</keyword>
<keyword evidence="4 6" id="KW-0472">Membrane</keyword>
<dbReference type="AlphaFoldDB" id="M0BR64"/>
<dbReference type="OrthoDB" id="168794at2157"/>
<feature type="transmembrane region" description="Helical" evidence="6">
    <location>
        <begin position="75"/>
        <end position="96"/>
    </location>
</feature>
<evidence type="ECO:0000256" key="4">
    <source>
        <dbReference type="ARBA" id="ARBA00023136"/>
    </source>
</evidence>
<feature type="transmembrane region" description="Helical" evidence="6">
    <location>
        <begin position="12"/>
        <end position="30"/>
    </location>
</feature>
<dbReference type="SUPFAM" id="SSF103481">
    <property type="entry name" value="Multidrug resistance efflux transporter EmrE"/>
    <property type="match status" value="2"/>
</dbReference>
<feature type="domain" description="EamA" evidence="7">
    <location>
        <begin position="15"/>
        <end position="144"/>
    </location>
</feature>
<proteinExistence type="predicted"/>
<dbReference type="EMBL" id="AOIQ01000008">
    <property type="protein sequence ID" value="ELZ12592.1"/>
    <property type="molecule type" value="Genomic_DNA"/>
</dbReference>
<evidence type="ECO:0000256" key="3">
    <source>
        <dbReference type="ARBA" id="ARBA00022989"/>
    </source>
</evidence>
<name>M0BR64_9EURY</name>
<feature type="transmembrane region" description="Helical" evidence="6">
    <location>
        <begin position="102"/>
        <end position="122"/>
    </location>
</feature>
<feature type="transmembrane region" description="Helical" evidence="6">
    <location>
        <begin position="224"/>
        <end position="243"/>
    </location>
</feature>
<feature type="transmembrane region" description="Helical" evidence="6">
    <location>
        <begin position="255"/>
        <end position="274"/>
    </location>
</feature>
<feature type="transmembrane region" description="Helical" evidence="6">
    <location>
        <begin position="158"/>
        <end position="178"/>
    </location>
</feature>
<dbReference type="InterPro" id="IPR000620">
    <property type="entry name" value="EamA_dom"/>
</dbReference>
<dbReference type="GO" id="GO:0016020">
    <property type="term" value="C:membrane"/>
    <property type="evidence" value="ECO:0007669"/>
    <property type="project" value="UniProtKB-SubCell"/>
</dbReference>
<feature type="transmembrane region" description="Helical" evidence="6">
    <location>
        <begin position="42"/>
        <end position="63"/>
    </location>
</feature>
<dbReference type="RefSeq" id="WP_007698373.1">
    <property type="nucleotide sequence ID" value="NZ_AOIQ01000008.1"/>
</dbReference>
<reference evidence="8 9" key="1">
    <citation type="journal article" date="2014" name="PLoS Genet.">
        <title>Phylogenetically driven sequencing of extremely halophilic archaea reveals strategies for static and dynamic osmo-response.</title>
        <authorList>
            <person name="Becker E.A."/>
            <person name="Seitzer P.M."/>
            <person name="Tritt A."/>
            <person name="Larsen D."/>
            <person name="Krusor M."/>
            <person name="Yao A.I."/>
            <person name="Wu D."/>
            <person name="Madern D."/>
            <person name="Eisen J.A."/>
            <person name="Darling A.E."/>
            <person name="Facciotti M.T."/>
        </authorList>
    </citation>
    <scope>NUCLEOTIDE SEQUENCE [LARGE SCALE GENOMIC DNA]</scope>
    <source>
        <strain evidence="8 9">JCM 14624</strain>
    </source>
</reference>
<dbReference type="PANTHER" id="PTHR32322">
    <property type="entry name" value="INNER MEMBRANE TRANSPORTER"/>
    <property type="match status" value="1"/>
</dbReference>
<sequence>MARVRNGNSRVGYALAPMAAAALWGGLYVVSKWGFDAVPPVTLAFCRIAVGAATLLVVVRYAAPKRRFSRADVRGFVALGTVVAASIVTQFLGTAMTTASQGSLVTVLTPVFTILLGVSVLGERLSRRLGLGIVLATLGTGIVLYGQHDASTLRSGGVSGVGMLLLASATWAAYTVWGKPLVQRYSALETATYSCAVAVPITGLAVPVELLATEASIGPVTPSVLAAVAYLGVGGTAGAWYFWYKGLEGVDASVVSVFFFTQPVVGAALGATLLGERLGPGFVVGAIVMGAGVVLTSVGQPDRPSSPGARTTAERTETDPSGD</sequence>
<comment type="subcellular location">
    <subcellularLocation>
        <location evidence="1">Membrane</location>
        <topology evidence="1">Multi-pass membrane protein</topology>
    </subcellularLocation>
</comment>
<feature type="transmembrane region" description="Helical" evidence="6">
    <location>
        <begin position="280"/>
        <end position="298"/>
    </location>
</feature>
<dbReference type="InterPro" id="IPR050638">
    <property type="entry name" value="AA-Vitamin_Transporters"/>
</dbReference>
<feature type="domain" description="EamA" evidence="7">
    <location>
        <begin position="159"/>
        <end position="297"/>
    </location>
</feature>
<evidence type="ECO:0000313" key="8">
    <source>
        <dbReference type="EMBL" id="ELZ12592.1"/>
    </source>
</evidence>
<evidence type="ECO:0000313" key="9">
    <source>
        <dbReference type="Proteomes" id="UP000011560"/>
    </source>
</evidence>
<evidence type="ECO:0000256" key="5">
    <source>
        <dbReference type="SAM" id="MobiDB-lite"/>
    </source>
</evidence>
<evidence type="ECO:0000256" key="2">
    <source>
        <dbReference type="ARBA" id="ARBA00022692"/>
    </source>
</evidence>
<accession>M0BR64</accession>
<feature type="transmembrane region" description="Helical" evidence="6">
    <location>
        <begin position="190"/>
        <end position="212"/>
    </location>
</feature>
<evidence type="ECO:0000259" key="7">
    <source>
        <dbReference type="Pfam" id="PF00892"/>
    </source>
</evidence>
<dbReference type="PANTHER" id="PTHR32322:SF2">
    <property type="entry name" value="EAMA DOMAIN-CONTAINING PROTEIN"/>
    <property type="match status" value="1"/>
</dbReference>
<dbReference type="Pfam" id="PF00892">
    <property type="entry name" value="EamA"/>
    <property type="match status" value="2"/>
</dbReference>
<protein>
    <recommendedName>
        <fullName evidence="7">EamA domain-containing protein</fullName>
    </recommendedName>
</protein>
<comment type="caution">
    <text evidence="8">The sequence shown here is derived from an EMBL/GenBank/DDBJ whole genome shotgun (WGS) entry which is preliminary data.</text>
</comment>
<feature type="transmembrane region" description="Helical" evidence="6">
    <location>
        <begin position="129"/>
        <end position="146"/>
    </location>
</feature>
<feature type="region of interest" description="Disordered" evidence="5">
    <location>
        <begin position="299"/>
        <end position="323"/>
    </location>
</feature>
<organism evidence="8 9">
    <name type="scientific">Halovivax asiaticus JCM 14624</name>
    <dbReference type="NCBI Taxonomy" id="1227490"/>
    <lineage>
        <taxon>Archaea</taxon>
        <taxon>Methanobacteriati</taxon>
        <taxon>Methanobacteriota</taxon>
        <taxon>Stenosarchaea group</taxon>
        <taxon>Halobacteria</taxon>
        <taxon>Halobacteriales</taxon>
        <taxon>Natrialbaceae</taxon>
        <taxon>Halovivax</taxon>
    </lineage>
</organism>
<dbReference type="Proteomes" id="UP000011560">
    <property type="component" value="Unassembled WGS sequence"/>
</dbReference>